<dbReference type="Proteomes" id="UP000593994">
    <property type="component" value="Chromosome"/>
</dbReference>
<protein>
    <submittedName>
        <fullName evidence="1">Uncharacterized protein</fullName>
    </submittedName>
</protein>
<name>A0A7S7LTW2_9BACT</name>
<dbReference type="EMBL" id="CP054492">
    <property type="protein sequence ID" value="QOY51200.1"/>
    <property type="molecule type" value="Genomic_DNA"/>
</dbReference>
<evidence type="ECO:0000313" key="1">
    <source>
        <dbReference type="EMBL" id="QOY51200.1"/>
    </source>
</evidence>
<evidence type="ECO:0000313" key="2">
    <source>
        <dbReference type="Proteomes" id="UP000593994"/>
    </source>
</evidence>
<proteinExistence type="predicted"/>
<accession>A0A7S7LTW2</accession>
<keyword evidence="2" id="KW-1185">Reference proteome</keyword>
<sequence length="89" mass="10692">MITRAEHEDIQAMIEKMPKEDLQDLYVDTSVKLSTMSEILDYRSFTPDESKATEIFVEILLRIEAFQQNKGWWFRTKRRMSLIKEYLSK</sequence>
<organism evidence="1 2">
    <name type="scientific">Candidatus Sulfurimonas baltica</name>
    <dbReference type="NCBI Taxonomy" id="2740404"/>
    <lineage>
        <taxon>Bacteria</taxon>
        <taxon>Pseudomonadati</taxon>
        <taxon>Campylobacterota</taxon>
        <taxon>Epsilonproteobacteria</taxon>
        <taxon>Campylobacterales</taxon>
        <taxon>Sulfurimonadaceae</taxon>
        <taxon>Sulfurimonas</taxon>
    </lineage>
</organism>
<gene>
    <name evidence="1" type="ORF">HUE88_08655</name>
</gene>
<reference evidence="1 2" key="1">
    <citation type="submission" date="2020-05" db="EMBL/GenBank/DDBJ databases">
        <title>Sulfurimonas marisnigri, sp. nov., and Sulfurimonas baltica, sp. nov., manganese oxide reducing chemolithoautotrophs of the class Epsilonproteobacteria isolated from the pelagic redoxclines of the Black and Baltic Seas and emended description of the genus Sulfurimonas.</title>
        <authorList>
            <person name="Henkel J.V."/>
            <person name="Laudan C."/>
            <person name="Werner J."/>
            <person name="Neu T."/>
            <person name="Plewe S."/>
            <person name="Sproer C."/>
            <person name="Bunk B."/>
            <person name="Schulz-Vogt H.N."/>
        </authorList>
    </citation>
    <scope>NUCLEOTIDE SEQUENCE [LARGE SCALE GENOMIC DNA]</scope>
    <source>
        <strain evidence="1 2">GD2</strain>
    </source>
</reference>
<dbReference type="KEGG" id="sbal:HUE88_08655"/>
<dbReference type="RefSeq" id="WP_194368314.1">
    <property type="nucleotide sequence ID" value="NZ_CP054492.1"/>
</dbReference>
<dbReference type="AlphaFoldDB" id="A0A7S7LTW2"/>